<reference evidence="3 4" key="1">
    <citation type="submission" date="2016-10" db="EMBL/GenBank/DDBJ databases">
        <title>Genome sequence of the basidiomycete white-rot fungus Trametes pubescens.</title>
        <authorList>
            <person name="Makela M.R."/>
            <person name="Granchi Z."/>
            <person name="Peng M."/>
            <person name="De Vries R.P."/>
            <person name="Grigoriev I."/>
            <person name="Riley R."/>
            <person name="Hilden K."/>
        </authorList>
    </citation>
    <scope>NUCLEOTIDE SEQUENCE [LARGE SCALE GENOMIC DNA]</scope>
    <source>
        <strain evidence="3 4">FBCC735</strain>
    </source>
</reference>
<keyword evidence="2" id="KW-0812">Transmembrane</keyword>
<gene>
    <name evidence="3" type="ORF">TRAPUB_2934</name>
</gene>
<dbReference type="Proteomes" id="UP000184267">
    <property type="component" value="Unassembled WGS sequence"/>
</dbReference>
<evidence type="ECO:0000313" key="4">
    <source>
        <dbReference type="Proteomes" id="UP000184267"/>
    </source>
</evidence>
<feature type="transmembrane region" description="Helical" evidence="2">
    <location>
        <begin position="196"/>
        <end position="219"/>
    </location>
</feature>
<evidence type="ECO:0000313" key="3">
    <source>
        <dbReference type="EMBL" id="OJT06212.1"/>
    </source>
</evidence>
<keyword evidence="4" id="KW-1185">Reference proteome</keyword>
<protein>
    <recommendedName>
        <fullName evidence="5">Mid2 domain-containing protein</fullName>
    </recommendedName>
</protein>
<feature type="region of interest" description="Disordered" evidence="1">
    <location>
        <begin position="263"/>
        <end position="360"/>
    </location>
</feature>
<comment type="caution">
    <text evidence="3">The sequence shown here is derived from an EMBL/GenBank/DDBJ whole genome shotgun (WGS) entry which is preliminary data.</text>
</comment>
<dbReference type="OrthoDB" id="2804581at2759"/>
<accession>A0A1M2VF21</accession>
<evidence type="ECO:0000256" key="1">
    <source>
        <dbReference type="SAM" id="MobiDB-lite"/>
    </source>
</evidence>
<proteinExistence type="predicted"/>
<sequence length="360" mass="37036">MSQFGFVDGSDTQRVHFFEPTPAPSAGSAWFFNQSSVLLGAVYNSTLAGCNASGASVVFTFNGSNIFVFGSVVDPGSSSPPVSVYTVDGGSPTTFTAPQTTGRQDVVQFFGSSNMPLTIHTLTINITNASPGAPYYLDYLQYNVDVLPPLSSSVAPTSTSASAISSSSSTADSTVTSATPSATASAVAETKQTAPMGAIVGGVIGGLALLFVLIGALYWRRNRRPSGEFRYGTKAHQDTAPPVVPYMTASSLSLHGHASNPSPALYMPRAGGSASSPSREVAISQVNSSGGATPSHSEGNATAPSQPQDPPVTSTRRQRLTLSYMRPPSTEGGGFPYPDMEAFSDPGGGEVLPAYSPGPP</sequence>
<dbReference type="EMBL" id="MNAD01001338">
    <property type="protein sequence ID" value="OJT06212.1"/>
    <property type="molecule type" value="Genomic_DNA"/>
</dbReference>
<dbReference type="STRING" id="154538.A0A1M2VF21"/>
<feature type="compositionally biased region" description="Polar residues" evidence="1">
    <location>
        <begin position="273"/>
        <end position="315"/>
    </location>
</feature>
<evidence type="ECO:0000256" key="2">
    <source>
        <dbReference type="SAM" id="Phobius"/>
    </source>
</evidence>
<name>A0A1M2VF21_TRAPU</name>
<organism evidence="3 4">
    <name type="scientific">Trametes pubescens</name>
    <name type="common">White-rot fungus</name>
    <dbReference type="NCBI Taxonomy" id="154538"/>
    <lineage>
        <taxon>Eukaryota</taxon>
        <taxon>Fungi</taxon>
        <taxon>Dikarya</taxon>
        <taxon>Basidiomycota</taxon>
        <taxon>Agaricomycotina</taxon>
        <taxon>Agaricomycetes</taxon>
        <taxon>Polyporales</taxon>
        <taxon>Polyporaceae</taxon>
        <taxon>Trametes</taxon>
    </lineage>
</organism>
<dbReference type="Gene3D" id="2.60.120.260">
    <property type="entry name" value="Galactose-binding domain-like"/>
    <property type="match status" value="1"/>
</dbReference>
<keyword evidence="2" id="KW-0472">Membrane</keyword>
<dbReference type="AlphaFoldDB" id="A0A1M2VF21"/>
<keyword evidence="2" id="KW-1133">Transmembrane helix</keyword>
<evidence type="ECO:0008006" key="5">
    <source>
        <dbReference type="Google" id="ProtNLM"/>
    </source>
</evidence>